<evidence type="ECO:0000313" key="2">
    <source>
        <dbReference type="EMBL" id="WIV56986.1"/>
    </source>
</evidence>
<dbReference type="InterPro" id="IPR022536">
    <property type="entry name" value="EspC"/>
</dbReference>
<proteinExistence type="predicted"/>
<gene>
    <name evidence="2" type="ORF">QP939_50940</name>
</gene>
<name>A0ABY8XN10_9PSEU</name>
<evidence type="ECO:0000256" key="1">
    <source>
        <dbReference type="SAM" id="MobiDB-lite"/>
    </source>
</evidence>
<reference evidence="2 3" key="1">
    <citation type="submission" date="2023-06" db="EMBL/GenBank/DDBJ databases">
        <authorList>
            <person name="Oyuntsetseg B."/>
            <person name="Kim S.B."/>
        </authorList>
    </citation>
    <scope>NUCLEOTIDE SEQUENCE [LARGE SCALE GENOMIC DNA]</scope>
    <source>
        <strain evidence="2 3">2-2</strain>
    </source>
</reference>
<sequence>MADVEVDPEAMREYAQVVDGLHQVVDKIDEYMRATACDKSGFTGLFMVLRPVVDLVGNLYGETLKFGHSRLTSLSQGVQSAADAYASHDENSAKILDELRAKLESMGGAAGEPGGVPDDFPTMPHPAGR</sequence>
<dbReference type="RefSeq" id="WP_285454195.1">
    <property type="nucleotide sequence ID" value="NZ_CP127173.1"/>
</dbReference>
<feature type="region of interest" description="Disordered" evidence="1">
    <location>
        <begin position="106"/>
        <end position="129"/>
    </location>
</feature>
<dbReference type="Pfam" id="PF10824">
    <property type="entry name" value="T7SS_ESX_EspC"/>
    <property type="match status" value="1"/>
</dbReference>
<protein>
    <submittedName>
        <fullName evidence="2">Type VII secretion target</fullName>
    </submittedName>
</protein>
<evidence type="ECO:0000313" key="3">
    <source>
        <dbReference type="Proteomes" id="UP001227101"/>
    </source>
</evidence>
<organism evidence="2 3">
    <name type="scientific">Amycolatopsis nalaikhensis</name>
    <dbReference type="NCBI Taxonomy" id="715472"/>
    <lineage>
        <taxon>Bacteria</taxon>
        <taxon>Bacillati</taxon>
        <taxon>Actinomycetota</taxon>
        <taxon>Actinomycetes</taxon>
        <taxon>Pseudonocardiales</taxon>
        <taxon>Pseudonocardiaceae</taxon>
        <taxon>Amycolatopsis</taxon>
    </lineage>
</organism>
<accession>A0ABY8XN10</accession>
<keyword evidence="3" id="KW-1185">Reference proteome</keyword>
<dbReference type="EMBL" id="CP127173">
    <property type="protein sequence ID" value="WIV56986.1"/>
    <property type="molecule type" value="Genomic_DNA"/>
</dbReference>
<dbReference type="Proteomes" id="UP001227101">
    <property type="component" value="Chromosome"/>
</dbReference>